<protein>
    <submittedName>
        <fullName evidence="2">Uncharacterized protein</fullName>
    </submittedName>
</protein>
<evidence type="ECO:0000256" key="1">
    <source>
        <dbReference type="SAM" id="Phobius"/>
    </source>
</evidence>
<keyword evidence="3" id="KW-1185">Reference proteome</keyword>
<reference evidence="2 3" key="1">
    <citation type="journal article" date="2018" name="Front. Plant Sci.">
        <title>Red Clover (Trifolium pratense) and Zigzag Clover (T. medium) - A Picture of Genomic Similarities and Differences.</title>
        <authorList>
            <person name="Dluhosova J."/>
            <person name="Istvanek J."/>
            <person name="Nedelnik J."/>
            <person name="Repkova J."/>
        </authorList>
    </citation>
    <scope>NUCLEOTIDE SEQUENCE [LARGE SCALE GENOMIC DNA]</scope>
    <source>
        <strain evidence="3">cv. 10/8</strain>
        <tissue evidence="2">Leaf</tissue>
    </source>
</reference>
<name>A0A392NTZ5_9FABA</name>
<feature type="transmembrane region" description="Helical" evidence="1">
    <location>
        <begin position="67"/>
        <end position="87"/>
    </location>
</feature>
<comment type="caution">
    <text evidence="2">The sequence shown here is derived from an EMBL/GenBank/DDBJ whole genome shotgun (WGS) entry which is preliminary data.</text>
</comment>
<dbReference type="Proteomes" id="UP000265520">
    <property type="component" value="Unassembled WGS sequence"/>
</dbReference>
<keyword evidence="1" id="KW-0812">Transmembrane</keyword>
<organism evidence="2 3">
    <name type="scientific">Trifolium medium</name>
    <dbReference type="NCBI Taxonomy" id="97028"/>
    <lineage>
        <taxon>Eukaryota</taxon>
        <taxon>Viridiplantae</taxon>
        <taxon>Streptophyta</taxon>
        <taxon>Embryophyta</taxon>
        <taxon>Tracheophyta</taxon>
        <taxon>Spermatophyta</taxon>
        <taxon>Magnoliopsida</taxon>
        <taxon>eudicotyledons</taxon>
        <taxon>Gunneridae</taxon>
        <taxon>Pentapetalae</taxon>
        <taxon>rosids</taxon>
        <taxon>fabids</taxon>
        <taxon>Fabales</taxon>
        <taxon>Fabaceae</taxon>
        <taxon>Papilionoideae</taxon>
        <taxon>50 kb inversion clade</taxon>
        <taxon>NPAAA clade</taxon>
        <taxon>Hologalegina</taxon>
        <taxon>IRL clade</taxon>
        <taxon>Trifolieae</taxon>
        <taxon>Trifolium</taxon>
    </lineage>
</organism>
<feature type="transmembrane region" description="Helical" evidence="1">
    <location>
        <begin position="45"/>
        <end position="61"/>
    </location>
</feature>
<dbReference type="AlphaFoldDB" id="A0A392NTZ5"/>
<evidence type="ECO:0000313" key="2">
    <source>
        <dbReference type="EMBL" id="MCI02566.1"/>
    </source>
</evidence>
<dbReference type="EMBL" id="LXQA010049514">
    <property type="protein sequence ID" value="MCI02566.1"/>
    <property type="molecule type" value="Genomic_DNA"/>
</dbReference>
<evidence type="ECO:0000313" key="3">
    <source>
        <dbReference type="Proteomes" id="UP000265520"/>
    </source>
</evidence>
<keyword evidence="1" id="KW-0472">Membrane</keyword>
<sequence>MAPAPQDGSYERSFPWVSFPFDVVVFFAVDCFYPSFGGWFPPRGAFPFWGFALPYVLNYFLELDALFGFVSFAPVIFTEFTLIRFGIFPQLFGRTDPGINEFGIEALLEYLLP</sequence>
<keyword evidence="1" id="KW-1133">Transmembrane helix</keyword>
<accession>A0A392NTZ5</accession>
<proteinExistence type="predicted"/>